<dbReference type="EMBL" id="LVJS01000051">
    <property type="protein sequence ID" value="KZC22992.1"/>
    <property type="molecule type" value="Genomic_DNA"/>
</dbReference>
<keyword evidence="6 7" id="KW-0998">Cell outer membrane</keyword>
<keyword evidence="12" id="KW-1185">Reference proteome</keyword>
<dbReference type="PANTHER" id="PTHR30069">
    <property type="entry name" value="TONB-DEPENDENT OUTER MEMBRANE RECEPTOR"/>
    <property type="match status" value="1"/>
</dbReference>
<dbReference type="Pfam" id="PF07715">
    <property type="entry name" value="Plug"/>
    <property type="match status" value="1"/>
</dbReference>
<dbReference type="GO" id="GO:0015344">
    <property type="term" value="F:siderophore uptake transmembrane transporter activity"/>
    <property type="evidence" value="ECO:0007669"/>
    <property type="project" value="TreeGrafter"/>
</dbReference>
<feature type="domain" description="TonB-dependent transporter Oar-like beta-barrel" evidence="10">
    <location>
        <begin position="335"/>
        <end position="945"/>
    </location>
</feature>
<gene>
    <name evidence="11" type="ORF">RHOFW104T7_15710</name>
</gene>
<dbReference type="PROSITE" id="PS52016">
    <property type="entry name" value="TONB_DEPENDENT_REC_3"/>
    <property type="match status" value="1"/>
</dbReference>
<feature type="signal peptide" evidence="8">
    <location>
        <begin position="1"/>
        <end position="31"/>
    </location>
</feature>
<dbReference type="Gene3D" id="2.170.130.10">
    <property type="entry name" value="TonB-dependent receptor, plug domain"/>
    <property type="match status" value="1"/>
</dbReference>
<keyword evidence="4 7" id="KW-0812">Transmembrane</keyword>
<dbReference type="SUPFAM" id="SSF49452">
    <property type="entry name" value="Starch-binding domain-like"/>
    <property type="match status" value="1"/>
</dbReference>
<dbReference type="InterPro" id="IPR036942">
    <property type="entry name" value="Beta-barrel_TonB_sf"/>
</dbReference>
<feature type="chain" id="PRO_5007599936" evidence="8">
    <location>
        <begin position="32"/>
        <end position="1016"/>
    </location>
</feature>
<dbReference type="Pfam" id="PF25183">
    <property type="entry name" value="OMP_b-brl_4"/>
    <property type="match status" value="1"/>
</dbReference>
<evidence type="ECO:0000259" key="10">
    <source>
        <dbReference type="Pfam" id="PF25183"/>
    </source>
</evidence>
<feature type="domain" description="TonB-dependent receptor plug" evidence="9">
    <location>
        <begin position="135"/>
        <end position="235"/>
    </location>
</feature>
<dbReference type="Proteomes" id="UP000076131">
    <property type="component" value="Unassembled WGS sequence"/>
</dbReference>
<dbReference type="InterPro" id="IPR012910">
    <property type="entry name" value="Plug_dom"/>
</dbReference>
<dbReference type="GO" id="GO:0030246">
    <property type="term" value="F:carbohydrate binding"/>
    <property type="evidence" value="ECO:0007669"/>
    <property type="project" value="InterPro"/>
</dbReference>
<dbReference type="InterPro" id="IPR037066">
    <property type="entry name" value="Plug_dom_sf"/>
</dbReference>
<dbReference type="Gene3D" id="2.40.170.20">
    <property type="entry name" value="TonB-dependent receptor, beta-barrel domain"/>
    <property type="match status" value="1"/>
</dbReference>
<dbReference type="eggNOG" id="COG4771">
    <property type="taxonomic scope" value="Bacteria"/>
</dbReference>
<evidence type="ECO:0000256" key="1">
    <source>
        <dbReference type="ARBA" id="ARBA00004571"/>
    </source>
</evidence>
<proteinExistence type="inferred from homology"/>
<dbReference type="AlphaFoldDB" id="A0A154QFE4"/>
<dbReference type="Gene3D" id="2.60.40.1120">
    <property type="entry name" value="Carboxypeptidase-like, regulatory domain"/>
    <property type="match status" value="1"/>
</dbReference>
<reference evidence="11 12" key="1">
    <citation type="journal article" date="2016" name="MBio">
        <title>Lateral Gene Transfer in a Heavy Metal-Contaminated-Groundwater Microbial Community.</title>
        <authorList>
            <person name="Hemme C.L."/>
            <person name="Green S.J."/>
            <person name="Rishishwar L."/>
            <person name="Prakash O."/>
            <person name="Pettenato A."/>
            <person name="Chakraborty R."/>
            <person name="Deutschbauer A.M."/>
            <person name="Van Nostrand J.D."/>
            <person name="Wu L."/>
            <person name="He Z."/>
            <person name="Jordan I.K."/>
            <person name="Hazen T.C."/>
            <person name="Arkin A.P."/>
            <person name="Kostka J.E."/>
            <person name="Zhou J."/>
        </authorList>
    </citation>
    <scope>NUCLEOTIDE SEQUENCE [LARGE SCALE GENOMIC DNA]</scope>
    <source>
        <strain evidence="11 12">FW104-T7</strain>
    </source>
</reference>
<evidence type="ECO:0000313" key="12">
    <source>
        <dbReference type="Proteomes" id="UP000076131"/>
    </source>
</evidence>
<dbReference type="InterPro" id="IPR013784">
    <property type="entry name" value="Carb-bd-like_fold"/>
</dbReference>
<comment type="similarity">
    <text evidence="7">Belongs to the TonB-dependent receptor family.</text>
</comment>
<dbReference type="Pfam" id="PF13620">
    <property type="entry name" value="CarboxypepD_reg"/>
    <property type="match status" value="1"/>
</dbReference>
<keyword evidence="5 7" id="KW-0472">Membrane</keyword>
<organism evidence="11 12">
    <name type="scientific">Rhodanobacter thiooxydans</name>
    <dbReference type="NCBI Taxonomy" id="416169"/>
    <lineage>
        <taxon>Bacteria</taxon>
        <taxon>Pseudomonadati</taxon>
        <taxon>Pseudomonadota</taxon>
        <taxon>Gammaproteobacteria</taxon>
        <taxon>Lysobacterales</taxon>
        <taxon>Rhodanobacteraceae</taxon>
        <taxon>Rhodanobacter</taxon>
    </lineage>
</organism>
<dbReference type="PANTHER" id="PTHR30069:SF46">
    <property type="entry name" value="OAR PROTEIN"/>
    <property type="match status" value="1"/>
</dbReference>
<evidence type="ECO:0000256" key="8">
    <source>
        <dbReference type="SAM" id="SignalP"/>
    </source>
</evidence>
<dbReference type="InterPro" id="IPR039426">
    <property type="entry name" value="TonB-dep_rcpt-like"/>
</dbReference>
<dbReference type="SUPFAM" id="SSF56935">
    <property type="entry name" value="Porins"/>
    <property type="match status" value="1"/>
</dbReference>
<evidence type="ECO:0000256" key="3">
    <source>
        <dbReference type="ARBA" id="ARBA00022452"/>
    </source>
</evidence>
<keyword evidence="2 7" id="KW-0813">Transport</keyword>
<evidence type="ECO:0000256" key="6">
    <source>
        <dbReference type="ARBA" id="ARBA00023237"/>
    </source>
</evidence>
<comment type="caution">
    <text evidence="11">The sequence shown here is derived from an EMBL/GenBank/DDBJ whole genome shotgun (WGS) entry which is preliminary data.</text>
</comment>
<dbReference type="GO" id="GO:0009279">
    <property type="term" value="C:cell outer membrane"/>
    <property type="evidence" value="ECO:0007669"/>
    <property type="project" value="UniProtKB-SubCell"/>
</dbReference>
<evidence type="ECO:0000313" key="11">
    <source>
        <dbReference type="EMBL" id="KZC22992.1"/>
    </source>
</evidence>
<sequence>MNLRRNSKTGQLQRTALALALGLGFSGLAFGQATTGSIFGQAQAGDTVMVKSTSGVTRQVAVDSSGRYTIDSLPLGNYTVTLQRDGQTVDSRSNVAMRVGSGTEISFGAQNAQTLSAVTVQANALPTIDVSGVDSRTVITAEQLARLPLARSAEAIALLAPGVVEGSALFTGPTGGSVVSFGGSSVTENAYYINGFNTTDPLSGFGGLTLPYGAIDQQEILSGGYGAAYGRSDGGVISQVGKRGTNEWHFGGQIQWTPTDLKGDPKNFYYVNKDGSQGKIRQNRKNNKSWTTTVDAYVGGPLIQDKLFLFAAVEAQRQQGESTGANVSPYVTHYRYDNPKWYGKLDWNITDSNILEVTGASNKSSYQGTLNKYSYATNTEGGFNSNDTSTKDGSDLYSAKFTSYITDNLTLTALYGEMKGTLYSSTPGYDPTNPYLLTPDKQNPALTGGGVINNNQTLLRIKNPAHTTKNTNLRFDLSYRLGDHTITAGIDNQTVHDNDDGTVTSGPGYAWEYNDSTGKTPTTYITGGPVANGPDWQSQPWVEAPAGYAGGQTGYYVARYVYNNNSSVRTTQHAQYIEDSWQVNDRWLLKLGLRNDQFTNYNGDGVPYLRLTKPQWAPRVGFSWDVNGDSSFKVYGNAGRYYLAMPSSVALRSAGASLYTREYFTYTGIDANGVPTGLTPIKSSTGGPISANLEYGIPRDPKTATSTDLKSEYQDEYILGFDKKLGDSWVYGAKATYRNLRNAIDDVGDSFAIIDKMDAMGIDPATYDPDSIQGSYLINPGRSNTFKIPKIGGGYYDVTMDWTKDFHFNTPLKRKYYGLSLFLEHPFDGKWAGRVDYLWSHSFGNSEGQVRSDIGQRDVSATVDWDYAAVMDYANGSLSNDRRHQIKAFGSYQVAPEWMVSGNLVIMSGAPRTCLGYYGADQTNPGLGYGPYYHFCKGEPSSPGATREAWTYRFDLSAEYRPLWADKKLAFNVMVYNVFDSQETTQTYAIEASSSYLRPYSAQTPRYVRFGISYDF</sequence>
<name>A0A154QFE4_9GAMM</name>
<protein>
    <submittedName>
        <fullName evidence="11">Oar protein</fullName>
    </submittedName>
</protein>
<evidence type="ECO:0000256" key="4">
    <source>
        <dbReference type="ARBA" id="ARBA00022692"/>
    </source>
</evidence>
<comment type="subcellular location">
    <subcellularLocation>
        <location evidence="1 7">Cell outer membrane</location>
        <topology evidence="1 7">Multi-pass membrane protein</topology>
    </subcellularLocation>
</comment>
<keyword evidence="3 7" id="KW-1134">Transmembrane beta strand</keyword>
<evidence type="ECO:0000256" key="5">
    <source>
        <dbReference type="ARBA" id="ARBA00023136"/>
    </source>
</evidence>
<dbReference type="GO" id="GO:0044718">
    <property type="term" value="P:siderophore transmembrane transport"/>
    <property type="evidence" value="ECO:0007669"/>
    <property type="project" value="TreeGrafter"/>
</dbReference>
<evidence type="ECO:0000259" key="9">
    <source>
        <dbReference type="Pfam" id="PF07715"/>
    </source>
</evidence>
<accession>A0A154QFE4</accession>
<evidence type="ECO:0000256" key="7">
    <source>
        <dbReference type="PROSITE-ProRule" id="PRU01360"/>
    </source>
</evidence>
<dbReference type="STRING" id="416169.RHOFW104T7_15710"/>
<evidence type="ECO:0000256" key="2">
    <source>
        <dbReference type="ARBA" id="ARBA00022448"/>
    </source>
</evidence>
<dbReference type="InterPro" id="IPR057601">
    <property type="entry name" value="Oar-like_b-barrel"/>
</dbReference>
<keyword evidence="8" id="KW-0732">Signal</keyword>